<dbReference type="InterPro" id="IPR011530">
    <property type="entry name" value="rRNA_adenine_dimethylase"/>
</dbReference>
<dbReference type="HAMAP" id="MF_00607">
    <property type="entry name" value="16SrRNA_methyltr_A"/>
    <property type="match status" value="1"/>
</dbReference>
<dbReference type="InterPro" id="IPR001737">
    <property type="entry name" value="KsgA/Erm"/>
</dbReference>
<evidence type="ECO:0000313" key="11">
    <source>
        <dbReference type="Proteomes" id="UP000034952"/>
    </source>
</evidence>
<dbReference type="SMART" id="SM00650">
    <property type="entry name" value="rADc"/>
    <property type="match status" value="1"/>
</dbReference>
<evidence type="ECO:0000256" key="8">
    <source>
        <dbReference type="PROSITE-ProRule" id="PRU01026"/>
    </source>
</evidence>
<dbReference type="InterPro" id="IPR029063">
    <property type="entry name" value="SAM-dependent_MTases_sf"/>
</dbReference>
<feature type="domain" description="Ribosomal RNA adenine methylase transferase N-terminal" evidence="9">
    <location>
        <begin position="19"/>
        <end position="192"/>
    </location>
</feature>
<dbReference type="NCBIfam" id="TIGR00755">
    <property type="entry name" value="ksgA"/>
    <property type="match status" value="1"/>
</dbReference>
<name>A0A0G0BB50_9BACT</name>
<dbReference type="GO" id="GO:0052908">
    <property type="term" value="F:16S rRNA (adenine(1518)-N(6)/adenine(1519)-N(6))-dimethyltransferase activity"/>
    <property type="evidence" value="ECO:0007669"/>
    <property type="project" value="UniProtKB-EC"/>
</dbReference>
<gene>
    <name evidence="7" type="primary">rsmA</name>
    <name evidence="7" type="synonym">ksgA</name>
    <name evidence="10" type="ORF">UR64_C0004G0034</name>
</gene>
<dbReference type="CDD" id="cd02440">
    <property type="entry name" value="AdoMet_MTases"/>
    <property type="match status" value="1"/>
</dbReference>
<comment type="caution">
    <text evidence="10">The sequence shown here is derived from an EMBL/GenBank/DDBJ whole genome shotgun (WGS) entry which is preliminary data.</text>
</comment>
<evidence type="ECO:0000256" key="3">
    <source>
        <dbReference type="ARBA" id="ARBA00022603"/>
    </source>
</evidence>
<evidence type="ECO:0000256" key="5">
    <source>
        <dbReference type="ARBA" id="ARBA00022691"/>
    </source>
</evidence>
<dbReference type="InterPro" id="IPR020598">
    <property type="entry name" value="rRNA_Ade_methylase_Trfase_N"/>
</dbReference>
<keyword evidence="5 7" id="KW-0949">S-adenosyl-L-methionine</keyword>
<comment type="catalytic activity">
    <reaction evidence="7">
        <text>adenosine(1518)/adenosine(1519) in 16S rRNA + 4 S-adenosyl-L-methionine = N(6)-dimethyladenosine(1518)/N(6)-dimethyladenosine(1519) in 16S rRNA + 4 S-adenosyl-L-homocysteine + 4 H(+)</text>
        <dbReference type="Rhea" id="RHEA:19609"/>
        <dbReference type="Rhea" id="RHEA-COMP:10232"/>
        <dbReference type="Rhea" id="RHEA-COMP:10233"/>
        <dbReference type="ChEBI" id="CHEBI:15378"/>
        <dbReference type="ChEBI" id="CHEBI:57856"/>
        <dbReference type="ChEBI" id="CHEBI:59789"/>
        <dbReference type="ChEBI" id="CHEBI:74411"/>
        <dbReference type="ChEBI" id="CHEBI:74493"/>
        <dbReference type="EC" id="2.1.1.182"/>
    </reaction>
</comment>
<dbReference type="Proteomes" id="UP000034952">
    <property type="component" value="Unassembled WGS sequence"/>
</dbReference>
<dbReference type="EC" id="2.1.1.182" evidence="7"/>
<keyword evidence="4 7" id="KW-0808">Transferase</keyword>
<evidence type="ECO:0000256" key="6">
    <source>
        <dbReference type="ARBA" id="ARBA00022884"/>
    </source>
</evidence>
<evidence type="ECO:0000256" key="2">
    <source>
        <dbReference type="ARBA" id="ARBA00022552"/>
    </source>
</evidence>
<dbReference type="Pfam" id="PF00398">
    <property type="entry name" value="RrnaAD"/>
    <property type="match status" value="1"/>
</dbReference>
<keyword evidence="1 7" id="KW-0963">Cytoplasm</keyword>
<dbReference type="InterPro" id="IPR020596">
    <property type="entry name" value="rRNA_Ade_Mease_Trfase_CS"/>
</dbReference>
<comment type="subcellular location">
    <subcellularLocation>
        <location evidence="7">Cytoplasm</location>
    </subcellularLocation>
</comment>
<organism evidence="10 11">
    <name type="scientific">Candidatus Nomurabacteria bacterium GW2011_GWE1_35_16</name>
    <dbReference type="NCBI Taxonomy" id="1618761"/>
    <lineage>
        <taxon>Bacteria</taxon>
        <taxon>Candidatus Nomuraibacteriota</taxon>
    </lineage>
</organism>
<protein>
    <recommendedName>
        <fullName evidence="7">Ribosomal RNA small subunit methyltransferase A</fullName>
        <ecNumber evidence="7">2.1.1.182</ecNumber>
    </recommendedName>
    <alternativeName>
        <fullName evidence="7">16S rRNA (adenine(1518)-N(6)/adenine(1519)-N(6))-dimethyltransferase</fullName>
    </alternativeName>
    <alternativeName>
        <fullName evidence="7">16S rRNA dimethyladenosine transferase</fullName>
    </alternativeName>
    <alternativeName>
        <fullName evidence="7">16S rRNA dimethylase</fullName>
    </alternativeName>
    <alternativeName>
        <fullName evidence="7">S-adenosylmethionine-6-N', N'-adenosyl(rRNA) dimethyltransferase</fullName>
    </alternativeName>
</protein>
<keyword evidence="6 7" id="KW-0694">RNA-binding</keyword>
<feature type="binding site" evidence="7 8">
    <location>
        <position position="12"/>
    </location>
    <ligand>
        <name>S-adenosyl-L-methionine</name>
        <dbReference type="ChEBI" id="CHEBI:59789"/>
    </ligand>
</feature>
<dbReference type="Gene3D" id="3.40.50.150">
    <property type="entry name" value="Vaccinia Virus protein VP39"/>
    <property type="match status" value="1"/>
</dbReference>
<evidence type="ECO:0000256" key="7">
    <source>
        <dbReference type="HAMAP-Rule" id="MF_00607"/>
    </source>
</evidence>
<dbReference type="AlphaFoldDB" id="A0A0G0BB50"/>
<dbReference type="SUPFAM" id="SSF53335">
    <property type="entry name" value="S-adenosyl-L-methionine-dependent methyltransferases"/>
    <property type="match status" value="1"/>
</dbReference>
<dbReference type="Gene3D" id="1.10.8.100">
    <property type="entry name" value="Ribosomal RNA adenine dimethylase-like, domain 2"/>
    <property type="match status" value="1"/>
</dbReference>
<feature type="binding site" evidence="7 8">
    <location>
        <position position="39"/>
    </location>
    <ligand>
        <name>S-adenosyl-L-methionine</name>
        <dbReference type="ChEBI" id="CHEBI:59789"/>
    </ligand>
</feature>
<comment type="similarity">
    <text evidence="7">Belongs to the class I-like SAM-binding methyltransferase superfamily. rRNA adenine N(6)-methyltransferase family. RsmA subfamily.</text>
</comment>
<feature type="binding site" evidence="7 8">
    <location>
        <position position="14"/>
    </location>
    <ligand>
        <name>S-adenosyl-L-methionine</name>
        <dbReference type="ChEBI" id="CHEBI:59789"/>
    </ligand>
</feature>
<evidence type="ECO:0000313" key="10">
    <source>
        <dbReference type="EMBL" id="KKP66653.1"/>
    </source>
</evidence>
<sequence>MIHKAKKSMGQNFLKSKEALFKMCEAGDVNNNDIVVEIGPGKGVLTEKLLEKAKNVIAIEKDRDLIDILKDKFANEIKEGKLILLNEDILEFNPKTYNLEPETYKIIANIPYNITGSIIRRFLSEVNRPNTMTLLVQKEVAERIVARDNKESILSLSIKAYGEPKYIMKVHKRFFSPSPKVDSAIISINNISNKVFKDKKEEESFFRLIKAGFAHKRKVLRKNLEDLNIKEVGLPYIDEIFNKLEIDTKVRAEDVPFKKWLKIRESFDKNA</sequence>
<keyword evidence="3 7" id="KW-0489">Methyltransferase</keyword>
<feature type="binding site" evidence="7 8">
    <location>
        <position position="109"/>
    </location>
    <ligand>
        <name>S-adenosyl-L-methionine</name>
        <dbReference type="ChEBI" id="CHEBI:59789"/>
    </ligand>
</feature>
<dbReference type="EMBL" id="LBPY01000004">
    <property type="protein sequence ID" value="KKP66653.1"/>
    <property type="molecule type" value="Genomic_DNA"/>
</dbReference>
<keyword evidence="2 7" id="KW-0698">rRNA processing</keyword>
<reference evidence="10 11" key="1">
    <citation type="journal article" date="2015" name="Nature">
        <title>rRNA introns, odd ribosomes, and small enigmatic genomes across a large radiation of phyla.</title>
        <authorList>
            <person name="Brown C.T."/>
            <person name="Hug L.A."/>
            <person name="Thomas B.C."/>
            <person name="Sharon I."/>
            <person name="Castelle C.J."/>
            <person name="Singh A."/>
            <person name="Wilkins M.J."/>
            <person name="Williams K.H."/>
            <person name="Banfield J.F."/>
        </authorList>
    </citation>
    <scope>NUCLEOTIDE SEQUENCE [LARGE SCALE GENOMIC DNA]</scope>
</reference>
<feature type="binding site" evidence="7 8">
    <location>
        <position position="88"/>
    </location>
    <ligand>
        <name>S-adenosyl-L-methionine</name>
        <dbReference type="ChEBI" id="CHEBI:59789"/>
    </ligand>
</feature>
<dbReference type="PROSITE" id="PS51689">
    <property type="entry name" value="SAM_RNA_A_N6_MT"/>
    <property type="match status" value="1"/>
</dbReference>
<dbReference type="PROSITE" id="PS01131">
    <property type="entry name" value="RRNA_A_DIMETH"/>
    <property type="match status" value="1"/>
</dbReference>
<dbReference type="GO" id="GO:0005829">
    <property type="term" value="C:cytosol"/>
    <property type="evidence" value="ECO:0007669"/>
    <property type="project" value="TreeGrafter"/>
</dbReference>
<dbReference type="PANTHER" id="PTHR11727">
    <property type="entry name" value="DIMETHYLADENOSINE TRANSFERASE"/>
    <property type="match status" value="1"/>
</dbReference>
<evidence type="ECO:0000256" key="1">
    <source>
        <dbReference type="ARBA" id="ARBA00022490"/>
    </source>
</evidence>
<evidence type="ECO:0000259" key="9">
    <source>
        <dbReference type="SMART" id="SM00650"/>
    </source>
</evidence>
<evidence type="ECO:0000256" key="4">
    <source>
        <dbReference type="ARBA" id="ARBA00022679"/>
    </source>
</evidence>
<feature type="binding site" evidence="7 8">
    <location>
        <position position="60"/>
    </location>
    <ligand>
        <name>S-adenosyl-L-methionine</name>
        <dbReference type="ChEBI" id="CHEBI:59789"/>
    </ligand>
</feature>
<accession>A0A0G0BB50</accession>
<dbReference type="InterPro" id="IPR023165">
    <property type="entry name" value="rRNA_Ade_diMease-like_C"/>
</dbReference>
<dbReference type="PANTHER" id="PTHR11727:SF7">
    <property type="entry name" value="DIMETHYLADENOSINE TRANSFERASE-RELATED"/>
    <property type="match status" value="1"/>
</dbReference>
<dbReference type="PATRIC" id="fig|1618761.3.peg.264"/>
<proteinExistence type="inferred from homology"/>
<comment type="function">
    <text evidence="7">Specifically dimethylates two adjacent adenosines (A1518 and A1519) in the loop of a conserved hairpin near the 3'-end of 16S rRNA in the 30S particle. May play a critical role in biogenesis of 30S subunits.</text>
</comment>
<dbReference type="GO" id="GO:0003723">
    <property type="term" value="F:RNA binding"/>
    <property type="evidence" value="ECO:0007669"/>
    <property type="project" value="UniProtKB-UniRule"/>
</dbReference>